<feature type="transmembrane region" description="Helical" evidence="2">
    <location>
        <begin position="12"/>
        <end position="32"/>
    </location>
</feature>
<feature type="transmembrane region" description="Helical" evidence="2">
    <location>
        <begin position="371"/>
        <end position="392"/>
    </location>
</feature>
<sequence length="541" mass="56823">MVRRAAARGAVMTESLVLAVVGLLFGALFIVLRTRAYPTEPMPPVMDAAAATDHAAATVRRLCGLDVTGWRSFAVLHFDGIVDRLHHLGLVPRQREFLNGWGLQGSWRVRFIGADGSVLVGLSPRGEVVLFELAGDLRDRVVDRVLPARPRDGATDHGADRGGDVGVASDTGDDKGLRQRLGVPGGVWAGAEPVGAGYWTREDESTERTRRFRATSPDVRIEFDVESLGATVLRVDSLVELTNEQVPALERAEQREVLAGAGALLGSVLALVGGVALLAFAGGTAQASLAALLAVPVLLAVLFGEGGRFRYTAVHGYEGTQSWAAFRAINALTSAVTAVTLSSVVVVAALAGSLVAQRVGIPTTSNLGRQLIWGACLAATWLGLAAAGYALLRRAGLARVSPNPDRRSLRTVGMDLPHVLSLTAQSSIGEEAVFRLLAVPVVLWLTGQPLLAALVAAVLWAGTHSGGMVRPRWIRFAELTVIGVTLGLVAIEIGIVAALVAHALYNLVVLSAPLLGVDSGRRRVSEEAPTDARRVSATSAA</sequence>
<feature type="transmembrane region" description="Helical" evidence="2">
    <location>
        <begin position="287"/>
        <end position="307"/>
    </location>
</feature>
<evidence type="ECO:0000259" key="3">
    <source>
        <dbReference type="Pfam" id="PF02517"/>
    </source>
</evidence>
<keyword evidence="2" id="KW-0472">Membrane</keyword>
<dbReference type="EMBL" id="QDGB01000141">
    <property type="protein sequence ID" value="RQX19815.1"/>
    <property type="molecule type" value="Genomic_DNA"/>
</dbReference>
<evidence type="ECO:0000313" key="5">
    <source>
        <dbReference type="Proteomes" id="UP000278981"/>
    </source>
</evidence>
<dbReference type="AlphaFoldDB" id="A0A3N9Y3U7"/>
<evidence type="ECO:0000256" key="1">
    <source>
        <dbReference type="SAM" id="MobiDB-lite"/>
    </source>
</evidence>
<keyword evidence="2" id="KW-1133">Transmembrane helix</keyword>
<proteinExistence type="predicted"/>
<name>A0A3N9Y3U7_9ACTN</name>
<evidence type="ECO:0000256" key="2">
    <source>
        <dbReference type="SAM" id="Phobius"/>
    </source>
</evidence>
<evidence type="ECO:0000313" key="4">
    <source>
        <dbReference type="EMBL" id="RQX19815.1"/>
    </source>
</evidence>
<feature type="region of interest" description="Disordered" evidence="1">
    <location>
        <begin position="148"/>
        <end position="179"/>
    </location>
</feature>
<feature type="transmembrane region" description="Helical" evidence="2">
    <location>
        <begin position="257"/>
        <end position="281"/>
    </location>
</feature>
<dbReference type="Pfam" id="PF02517">
    <property type="entry name" value="Rce1-like"/>
    <property type="match status" value="1"/>
</dbReference>
<feature type="transmembrane region" description="Helical" evidence="2">
    <location>
        <begin position="328"/>
        <end position="351"/>
    </location>
</feature>
<organism evidence="4 5">
    <name type="scientific">Micromonospora ureilytica</name>
    <dbReference type="NCBI Taxonomy" id="709868"/>
    <lineage>
        <taxon>Bacteria</taxon>
        <taxon>Bacillati</taxon>
        <taxon>Actinomycetota</taxon>
        <taxon>Actinomycetes</taxon>
        <taxon>Micromonosporales</taxon>
        <taxon>Micromonosporaceae</taxon>
        <taxon>Micromonospora</taxon>
    </lineage>
</organism>
<gene>
    <name evidence="4" type="ORF">DDE19_02850</name>
</gene>
<dbReference type="GO" id="GO:0080120">
    <property type="term" value="P:CAAX-box protein maturation"/>
    <property type="evidence" value="ECO:0007669"/>
    <property type="project" value="UniProtKB-ARBA"/>
</dbReference>
<keyword evidence="2" id="KW-0812">Transmembrane</keyword>
<protein>
    <recommendedName>
        <fullName evidence="3">CAAX prenyl protease 2/Lysostaphin resistance protein A-like domain-containing protein</fullName>
    </recommendedName>
</protein>
<feature type="domain" description="CAAX prenyl protease 2/Lysostaphin resistance protein A-like" evidence="3">
    <location>
        <begin position="418"/>
        <end position="508"/>
    </location>
</feature>
<feature type="transmembrane region" description="Helical" evidence="2">
    <location>
        <begin position="436"/>
        <end position="461"/>
    </location>
</feature>
<accession>A0A3N9Y3U7</accession>
<reference evidence="4 5" key="1">
    <citation type="submission" date="2018-04" db="EMBL/GenBank/DDBJ databases">
        <title>Micromonosporas from Atacama Desert.</title>
        <authorList>
            <person name="Carro L."/>
            <person name="Klenk H.-P."/>
            <person name="Goodfellow M."/>
        </authorList>
    </citation>
    <scope>NUCLEOTIDE SEQUENCE [LARGE SCALE GENOMIC DNA]</scope>
    <source>
        <strain evidence="4 5">LB19</strain>
    </source>
</reference>
<feature type="transmembrane region" description="Helical" evidence="2">
    <location>
        <begin position="481"/>
        <end position="505"/>
    </location>
</feature>
<comment type="caution">
    <text evidence="4">The sequence shown here is derived from an EMBL/GenBank/DDBJ whole genome shotgun (WGS) entry which is preliminary data.</text>
</comment>
<dbReference type="InterPro" id="IPR003675">
    <property type="entry name" value="Rce1/LyrA-like_dom"/>
</dbReference>
<dbReference type="GO" id="GO:0004175">
    <property type="term" value="F:endopeptidase activity"/>
    <property type="evidence" value="ECO:0007669"/>
    <property type="project" value="UniProtKB-ARBA"/>
</dbReference>
<feature type="compositionally biased region" description="Basic and acidic residues" evidence="1">
    <location>
        <begin position="149"/>
        <end position="163"/>
    </location>
</feature>
<dbReference type="Proteomes" id="UP000278981">
    <property type="component" value="Unassembled WGS sequence"/>
</dbReference>